<evidence type="ECO:0000313" key="4">
    <source>
        <dbReference type="EMBL" id="KAG9063886.1"/>
    </source>
</evidence>
<dbReference type="InterPro" id="IPR011992">
    <property type="entry name" value="EF-hand-dom_pair"/>
</dbReference>
<dbReference type="AlphaFoldDB" id="A0A9P7XQL5"/>
<feature type="domain" description="EF-hand" evidence="3">
    <location>
        <begin position="10"/>
        <end position="45"/>
    </location>
</feature>
<dbReference type="PROSITE" id="PS50222">
    <property type="entry name" value="EF_HAND_2"/>
    <property type="match status" value="2"/>
</dbReference>
<feature type="domain" description="EF-hand" evidence="3">
    <location>
        <begin position="46"/>
        <end position="81"/>
    </location>
</feature>
<dbReference type="Gene3D" id="1.10.238.10">
    <property type="entry name" value="EF-hand"/>
    <property type="match status" value="1"/>
</dbReference>
<organism evidence="4 5">
    <name type="scientific">Linnemannia hyalina</name>
    <dbReference type="NCBI Taxonomy" id="64524"/>
    <lineage>
        <taxon>Eukaryota</taxon>
        <taxon>Fungi</taxon>
        <taxon>Fungi incertae sedis</taxon>
        <taxon>Mucoromycota</taxon>
        <taxon>Mortierellomycotina</taxon>
        <taxon>Mortierellomycetes</taxon>
        <taxon>Mortierellales</taxon>
        <taxon>Mortierellaceae</taxon>
        <taxon>Linnemannia</taxon>
    </lineage>
</organism>
<dbReference type="GO" id="GO:0005509">
    <property type="term" value="F:calcium ion binding"/>
    <property type="evidence" value="ECO:0007669"/>
    <property type="project" value="InterPro"/>
</dbReference>
<dbReference type="OrthoDB" id="26525at2759"/>
<dbReference type="PROSITE" id="PS00018">
    <property type="entry name" value="EF_HAND_1"/>
    <property type="match status" value="2"/>
</dbReference>
<evidence type="ECO:0000259" key="3">
    <source>
        <dbReference type="PROSITE" id="PS50222"/>
    </source>
</evidence>
<dbReference type="InterPro" id="IPR018247">
    <property type="entry name" value="EF_Hand_1_Ca_BS"/>
</dbReference>
<dbReference type="InterPro" id="IPR050230">
    <property type="entry name" value="CALM/Myosin/TropC-like"/>
</dbReference>
<accession>A0A9P7XQL5</accession>
<comment type="caution">
    <text evidence="4">The sequence shown here is derived from an EMBL/GenBank/DDBJ whole genome shotgun (WGS) entry which is preliminary data.</text>
</comment>
<evidence type="ECO:0000256" key="1">
    <source>
        <dbReference type="ARBA" id="ARBA00022737"/>
    </source>
</evidence>
<dbReference type="EMBL" id="JAHRHY010000015">
    <property type="protein sequence ID" value="KAG9063886.1"/>
    <property type="molecule type" value="Genomic_DNA"/>
</dbReference>
<evidence type="ECO:0000256" key="2">
    <source>
        <dbReference type="ARBA" id="ARBA00022837"/>
    </source>
</evidence>
<keyword evidence="1" id="KW-0677">Repeat</keyword>
<keyword evidence="5" id="KW-1185">Reference proteome</keyword>
<gene>
    <name evidence="4" type="ORF">KI688_004000</name>
</gene>
<evidence type="ECO:0000313" key="5">
    <source>
        <dbReference type="Proteomes" id="UP000707451"/>
    </source>
</evidence>
<sequence length="86" mass="9633">MTASNDLTPAQISDLKESFNTFDRNNDGNISRRELHSLLHTVGHKVDAKGLEKMLAEYDADKSGTIDFNEFLRLTAILIKNKVPSN</sequence>
<dbReference type="Pfam" id="PF13499">
    <property type="entry name" value="EF-hand_7"/>
    <property type="match status" value="1"/>
</dbReference>
<dbReference type="PANTHER" id="PTHR23048">
    <property type="entry name" value="MYOSIN LIGHT CHAIN 1, 3"/>
    <property type="match status" value="1"/>
</dbReference>
<dbReference type="CDD" id="cd00051">
    <property type="entry name" value="EFh"/>
    <property type="match status" value="1"/>
</dbReference>
<dbReference type="GO" id="GO:0016460">
    <property type="term" value="C:myosin II complex"/>
    <property type="evidence" value="ECO:0007669"/>
    <property type="project" value="TreeGrafter"/>
</dbReference>
<dbReference type="SUPFAM" id="SSF47473">
    <property type="entry name" value="EF-hand"/>
    <property type="match status" value="1"/>
</dbReference>
<proteinExistence type="predicted"/>
<dbReference type="InterPro" id="IPR002048">
    <property type="entry name" value="EF_hand_dom"/>
</dbReference>
<dbReference type="SMART" id="SM00054">
    <property type="entry name" value="EFh"/>
    <property type="match status" value="2"/>
</dbReference>
<dbReference type="PANTHER" id="PTHR23048:SF0">
    <property type="entry name" value="CALMODULIN LIKE 3"/>
    <property type="match status" value="1"/>
</dbReference>
<name>A0A9P7XQL5_9FUNG</name>
<dbReference type="Proteomes" id="UP000707451">
    <property type="component" value="Unassembled WGS sequence"/>
</dbReference>
<dbReference type="FunFam" id="1.10.238.10:FF:000178">
    <property type="entry name" value="Calmodulin-2 A"/>
    <property type="match status" value="1"/>
</dbReference>
<keyword evidence="2" id="KW-0106">Calcium</keyword>
<protein>
    <recommendedName>
        <fullName evidence="3">EF-hand domain-containing protein</fullName>
    </recommendedName>
</protein>
<reference evidence="4" key="1">
    <citation type="submission" date="2021-06" db="EMBL/GenBank/DDBJ databases">
        <title>Genome Sequence of Mortierella hyaline Strain SCG-10, a Cold-Adapted, Nitrate-Reducing Fungus Isolated from Soil in Minnesota, USA.</title>
        <authorList>
            <person name="Aldossari N."/>
        </authorList>
    </citation>
    <scope>NUCLEOTIDE SEQUENCE</scope>
    <source>
        <strain evidence="4">SCG-10</strain>
    </source>
</reference>